<dbReference type="InterPro" id="IPR024163">
    <property type="entry name" value="Aerotolerance_reg_N"/>
</dbReference>
<dbReference type="PANTHER" id="PTHR37464:SF1">
    <property type="entry name" value="BLL2463 PROTEIN"/>
    <property type="match status" value="1"/>
</dbReference>
<proteinExistence type="predicted"/>
<reference evidence="4 5" key="1">
    <citation type="submission" date="2019-02" db="EMBL/GenBank/DDBJ databases">
        <title>Deep-cultivation of Planctomycetes and their phenomic and genomic characterization uncovers novel biology.</title>
        <authorList>
            <person name="Wiegand S."/>
            <person name="Jogler M."/>
            <person name="Boedeker C."/>
            <person name="Pinto D."/>
            <person name="Vollmers J."/>
            <person name="Rivas-Marin E."/>
            <person name="Kohn T."/>
            <person name="Peeters S.H."/>
            <person name="Heuer A."/>
            <person name="Rast P."/>
            <person name="Oberbeckmann S."/>
            <person name="Bunk B."/>
            <person name="Jeske O."/>
            <person name="Meyerdierks A."/>
            <person name="Storesund J.E."/>
            <person name="Kallscheuer N."/>
            <person name="Luecker S."/>
            <person name="Lage O.M."/>
            <person name="Pohl T."/>
            <person name="Merkel B.J."/>
            <person name="Hornburger P."/>
            <person name="Mueller R.-W."/>
            <person name="Bruemmer F."/>
            <person name="Labrenz M."/>
            <person name="Spormann A.M."/>
            <person name="Op den Camp H."/>
            <person name="Overmann J."/>
            <person name="Amann R."/>
            <person name="Jetten M.S.M."/>
            <person name="Mascher T."/>
            <person name="Medema M.H."/>
            <person name="Devos D.P."/>
            <person name="Kaster A.-K."/>
            <person name="Ovreas L."/>
            <person name="Rohde M."/>
            <person name="Galperin M.Y."/>
            <person name="Jogler C."/>
        </authorList>
    </citation>
    <scope>NUCLEOTIDE SEQUENCE [LARGE SCALE GENOMIC DNA]</scope>
    <source>
        <strain evidence="4 5">V22</strain>
    </source>
</reference>
<dbReference type="InterPro" id="IPR013783">
    <property type="entry name" value="Ig-like_fold"/>
</dbReference>
<keyword evidence="2" id="KW-1133">Transmembrane helix</keyword>
<dbReference type="Gene3D" id="3.40.50.880">
    <property type="match status" value="1"/>
</dbReference>
<dbReference type="RefSeq" id="WP_145263293.1">
    <property type="nucleotide sequence ID" value="NZ_CP036316.1"/>
</dbReference>
<evidence type="ECO:0000256" key="2">
    <source>
        <dbReference type="SAM" id="Phobius"/>
    </source>
</evidence>
<keyword evidence="2" id="KW-0812">Transmembrane</keyword>
<dbReference type="InterPro" id="IPR011933">
    <property type="entry name" value="Double_TM_dom"/>
</dbReference>
<dbReference type="OrthoDB" id="237862at2"/>
<keyword evidence="2" id="KW-0472">Membrane</keyword>
<feature type="region of interest" description="Disordered" evidence="1">
    <location>
        <begin position="626"/>
        <end position="645"/>
    </location>
</feature>
<dbReference type="KEGG" id="chya:V22_26170"/>
<dbReference type="Gene3D" id="2.60.40.10">
    <property type="entry name" value="Immunoglobulins"/>
    <property type="match status" value="1"/>
</dbReference>
<dbReference type="NCBIfam" id="TIGR02226">
    <property type="entry name" value="two_anch"/>
    <property type="match status" value="1"/>
</dbReference>
<keyword evidence="5" id="KW-1185">Reference proteome</keyword>
<accession>A0A517TAG9</accession>
<dbReference type="InterPro" id="IPR036465">
    <property type="entry name" value="vWFA_dom_sf"/>
</dbReference>
<dbReference type="Gene3D" id="3.40.50.410">
    <property type="entry name" value="von Willebrand factor, type A domain"/>
    <property type="match status" value="1"/>
</dbReference>
<feature type="transmembrane region" description="Helical" evidence="2">
    <location>
        <begin position="66"/>
        <end position="88"/>
    </location>
</feature>
<organism evidence="4 5">
    <name type="scientific">Calycomorphotria hydatis</name>
    <dbReference type="NCBI Taxonomy" id="2528027"/>
    <lineage>
        <taxon>Bacteria</taxon>
        <taxon>Pseudomonadati</taxon>
        <taxon>Planctomycetota</taxon>
        <taxon>Planctomycetia</taxon>
        <taxon>Planctomycetales</taxon>
        <taxon>Planctomycetaceae</taxon>
        <taxon>Calycomorphotria</taxon>
    </lineage>
</organism>
<feature type="domain" description="VWFA" evidence="3">
    <location>
        <begin position="103"/>
        <end position="296"/>
    </location>
</feature>
<dbReference type="InterPro" id="IPR029062">
    <property type="entry name" value="Class_I_gatase-like"/>
</dbReference>
<dbReference type="InterPro" id="IPR002035">
    <property type="entry name" value="VWF_A"/>
</dbReference>
<dbReference type="SUPFAM" id="SSF52317">
    <property type="entry name" value="Class I glutamine amidotransferase-like"/>
    <property type="match status" value="1"/>
</dbReference>
<gene>
    <name evidence="4" type="ORF">V22_26170</name>
</gene>
<feature type="compositionally biased region" description="Low complexity" evidence="1">
    <location>
        <begin position="626"/>
        <end position="641"/>
    </location>
</feature>
<dbReference type="PROSITE" id="PS50234">
    <property type="entry name" value="VWFA"/>
    <property type="match status" value="1"/>
</dbReference>
<sequence>MEVFTSLLSPYFVNPLIAAAGIGLISAPIIIHLLNRLRFRRVKFAAMEFLLQSEQRNRRRILLEQLLLLILRILIVAAIAALIGRLVIDPDTLSALRQGVITHHIVLLDDSGSMRAKQGEGTVFEQAKTLVRNLVSETETTRGENRLTLLLLSSAAEGNAFVTEEVINQGLIEELDAKLPNLECGYASGNLAAGIDAATERVGSQETFVRKLYVLTDLRKTDWTTDDEVAEAANKAGEAGLQVNLIPLCKESTRNLAITSVTGDLQTVATGIPTRVQVAVQNFGDTVARDVEVTAIDGDQRLPVTLRFKSIDPGQTVTQEVDLSFETAGHHGLRFALPADPLPGDDTYHRVIDVPDDRPVLIIDGNPNEQRADLVADALAPIDGLSGLVPVIERADRLRELSLIDYQCVFLLDTGKWDEKGVEALKAYVENGGHLIWFVGPAFDTEFANSLVGTNGNGLFPVPLSGLRIEREPDPLSAAIDFNFRDVGRFKAFSGELQEYFAPVRVRSLLEVDESWDRNDATRKGTVKIVAALPDGSPLILSHEYGNSRILTVLTTADTRWNNWAQNFIYVPFLHEAVKYICESREAGTTHVGTPRVEEFSPSEFGPEITIEQPDGTVTALRAVPVSESTTTSSEGAVSESAEGDEQDVKLRALFKEAKQPGVYKFRRQSLDGTPLPAEWVAYNTPLAESDLTLADRDELLDRLGPDSNVLLRDVGDFRWMAAKAVGREIGLFLIGALLLLLICEQLLAYRLSFHVKSRGGRIR</sequence>
<feature type="transmembrane region" description="Helical" evidence="2">
    <location>
        <begin position="730"/>
        <end position="750"/>
    </location>
</feature>
<dbReference type="Pfam" id="PF07584">
    <property type="entry name" value="BatA"/>
    <property type="match status" value="1"/>
</dbReference>
<evidence type="ECO:0000313" key="5">
    <source>
        <dbReference type="Proteomes" id="UP000319976"/>
    </source>
</evidence>
<protein>
    <recommendedName>
        <fullName evidence="3">VWFA domain-containing protein</fullName>
    </recommendedName>
</protein>
<dbReference type="AlphaFoldDB" id="A0A517TAG9"/>
<evidence type="ECO:0000256" key="1">
    <source>
        <dbReference type="SAM" id="MobiDB-lite"/>
    </source>
</evidence>
<evidence type="ECO:0000259" key="3">
    <source>
        <dbReference type="PROSITE" id="PS50234"/>
    </source>
</evidence>
<dbReference type="PANTHER" id="PTHR37464">
    <property type="entry name" value="BLL2463 PROTEIN"/>
    <property type="match status" value="1"/>
</dbReference>
<name>A0A517TAG9_9PLAN</name>
<evidence type="ECO:0000313" key="4">
    <source>
        <dbReference type="EMBL" id="QDT65364.1"/>
    </source>
</evidence>
<dbReference type="EMBL" id="CP036316">
    <property type="protein sequence ID" value="QDT65364.1"/>
    <property type="molecule type" value="Genomic_DNA"/>
</dbReference>
<dbReference type="Proteomes" id="UP000319976">
    <property type="component" value="Chromosome"/>
</dbReference>
<dbReference type="Pfam" id="PF13519">
    <property type="entry name" value="VWA_2"/>
    <property type="match status" value="1"/>
</dbReference>
<feature type="transmembrane region" description="Helical" evidence="2">
    <location>
        <begin position="12"/>
        <end position="34"/>
    </location>
</feature>
<dbReference type="SUPFAM" id="SSF53300">
    <property type="entry name" value="vWA-like"/>
    <property type="match status" value="1"/>
</dbReference>